<dbReference type="AlphaFoldDB" id="Q2VNK9"/>
<organism evidence="3">
    <name type="scientific">Methylocapsa acidiphila</name>
    <dbReference type="NCBI Taxonomy" id="133552"/>
    <lineage>
        <taxon>Bacteria</taxon>
        <taxon>Pseudomonadati</taxon>
        <taxon>Pseudomonadota</taxon>
        <taxon>Alphaproteobacteria</taxon>
        <taxon>Hyphomicrobiales</taxon>
        <taxon>Beijerinckiaceae</taxon>
        <taxon>Methylocapsa</taxon>
    </lineage>
</organism>
<dbReference type="InterPro" id="IPR014864">
    <property type="entry name" value="TF_NikR_Ni-bd_C"/>
</dbReference>
<proteinExistence type="predicted"/>
<evidence type="ECO:0000259" key="2">
    <source>
        <dbReference type="Pfam" id="PF08753"/>
    </source>
</evidence>
<dbReference type="InterPro" id="IPR045865">
    <property type="entry name" value="ACT-like_dom_sf"/>
</dbReference>
<dbReference type="InterPro" id="IPR050192">
    <property type="entry name" value="CopG/NikR_regulator"/>
</dbReference>
<reference evidence="3" key="1">
    <citation type="submission" date="2005-06" db="EMBL/GenBank/DDBJ databases">
        <title>First Genome Data from Uncultured Upland Soil Cluster a Methanotrophs Provide Further Evidence for a Close Phylogenetic Relationship to Methylocapsa acidiphila B2 and High-Affinity Methanotrophy Based on pMMO.</title>
        <authorList>
            <person name="Ricke P."/>
            <person name="Kube M."/>
            <person name="Nakagawa S."/>
            <person name="Erkel C."/>
            <person name="Reinhardt R."/>
            <person name="Liesack W."/>
        </authorList>
    </citation>
    <scope>NUCLEOTIDE SEQUENCE</scope>
</reference>
<dbReference type="InterPro" id="IPR027271">
    <property type="entry name" value="Acetolactate_synth/TF_NikR_C"/>
</dbReference>
<dbReference type="Gene3D" id="3.30.70.1150">
    <property type="entry name" value="ACT-like. Chain A, domain 2"/>
    <property type="match status" value="1"/>
</dbReference>
<dbReference type="PANTHER" id="PTHR34719">
    <property type="entry name" value="NICKEL-RESPONSIVE REGULATOR"/>
    <property type="match status" value="1"/>
</dbReference>
<gene>
    <name evidence="3" type="ORF">orf69</name>
</gene>
<dbReference type="Gene3D" id="1.10.1220.10">
    <property type="entry name" value="Met repressor-like"/>
    <property type="match status" value="1"/>
</dbReference>
<feature type="region of interest" description="Disordered" evidence="1">
    <location>
        <begin position="120"/>
        <end position="139"/>
    </location>
</feature>
<dbReference type="GO" id="GO:0003677">
    <property type="term" value="F:DNA binding"/>
    <property type="evidence" value="ECO:0007669"/>
    <property type="project" value="TreeGrafter"/>
</dbReference>
<dbReference type="NCBIfam" id="NF002815">
    <property type="entry name" value="PRK02967.1"/>
    <property type="match status" value="1"/>
</dbReference>
<dbReference type="PANTHER" id="PTHR34719:SF2">
    <property type="entry name" value="NICKEL-RESPONSIVE REGULATOR"/>
    <property type="match status" value="1"/>
</dbReference>
<feature type="compositionally biased region" description="Basic residues" evidence="1">
    <location>
        <begin position="129"/>
        <end position="139"/>
    </location>
</feature>
<accession>Q2VNK9</accession>
<sequence length="139" mass="15276">MSGRGYHNRSEAMRDLARAGMQQAGVESSEAGECVAALVYVYDHTVRELAKRLADAHHAHHDLSVASTQIRLDHASCMEVALLRGVTGTVRQFAEHLIAERGVRHGRLVVVPVEVHEETHAHGEDHAKSHAHIHVRHAG</sequence>
<dbReference type="EMBL" id="CT005238">
    <property type="protein sequence ID" value="CAJ01623.1"/>
    <property type="molecule type" value="Genomic_DNA"/>
</dbReference>
<dbReference type="InterPro" id="IPR013321">
    <property type="entry name" value="Arc_rbn_hlx_hlx"/>
</dbReference>
<name>Q2VNK9_METAI</name>
<dbReference type="GO" id="GO:0006355">
    <property type="term" value="P:regulation of DNA-templated transcription"/>
    <property type="evidence" value="ECO:0007669"/>
    <property type="project" value="InterPro"/>
</dbReference>
<dbReference type="Pfam" id="PF08753">
    <property type="entry name" value="NikR_C"/>
    <property type="match status" value="1"/>
</dbReference>
<feature type="domain" description="Transcription factor NikR nickel binding C-terminal" evidence="2">
    <location>
        <begin position="35"/>
        <end position="110"/>
    </location>
</feature>
<dbReference type="SUPFAM" id="SSF55021">
    <property type="entry name" value="ACT-like"/>
    <property type="match status" value="1"/>
</dbReference>
<protein>
    <submittedName>
        <fullName evidence="3">Probable nickel responsive regulator</fullName>
    </submittedName>
</protein>
<evidence type="ECO:0000256" key="1">
    <source>
        <dbReference type="SAM" id="MobiDB-lite"/>
    </source>
</evidence>
<evidence type="ECO:0000313" key="3">
    <source>
        <dbReference type="EMBL" id="CAJ01623.1"/>
    </source>
</evidence>